<gene>
    <name evidence="6" type="ORF">GCM10009827_049780</name>
</gene>
<comment type="caution">
    <text evidence="6">The sequence shown here is derived from an EMBL/GenBank/DDBJ whole genome shotgun (WGS) entry which is preliminary data.</text>
</comment>
<keyword evidence="7" id="KW-1185">Reference proteome</keyword>
<evidence type="ECO:0000259" key="5">
    <source>
        <dbReference type="PROSITE" id="PS51764"/>
    </source>
</evidence>
<feature type="active site" description="Proton donor" evidence="3">
    <location>
        <position position="170"/>
    </location>
</feature>
<feature type="active site" description="Nucleophile" evidence="3">
    <location>
        <position position="291"/>
    </location>
</feature>
<dbReference type="Proteomes" id="UP001501470">
    <property type="component" value="Unassembled WGS sequence"/>
</dbReference>
<dbReference type="SUPFAM" id="SSF51445">
    <property type="entry name" value="(Trans)glycosidases"/>
    <property type="match status" value="1"/>
</dbReference>
<proteinExistence type="inferred from homology"/>
<evidence type="ECO:0000256" key="3">
    <source>
        <dbReference type="PROSITE-ProRule" id="PRU01100"/>
    </source>
</evidence>
<evidence type="ECO:0000256" key="4">
    <source>
        <dbReference type="SAM" id="SignalP"/>
    </source>
</evidence>
<sequence>MTFATLNSDRVRRVVRRLLPIGVLAAGVLAGAGAGTGTAAFAADATAAGPQCTVDAKLVPTCGVLWGAAAGGFSDVPRDQALKTFEQKTGRTAAIYHTYHKGNELFPTKDEVAMTADPARPRTLMLNWKVAYGSTWAKVAAGAQDARIDREAAYLKANFTKPFFLVLHHEPENDVNPKAGSGMTAKDFAAMYRHTILRLRAAGVTNAVSTIAYMNYEKWNNSPWWGDLYPGDDVIDWIGVDSYLNAQPNGFHSGDFTSLMNRTTGNQKSKYPGFYTWATTKHPGKPVMVAEWGVYDSSAKVNGANKAKTFDTVLKNLAAMPAIKGLVYFETARDQSGHDIRVDDTPQALTAFKRVAADPRFDVKL</sequence>
<evidence type="ECO:0000256" key="2">
    <source>
        <dbReference type="ARBA" id="ARBA00023295"/>
    </source>
</evidence>
<keyword evidence="2 3" id="KW-0326">Glycosidase</keyword>
<evidence type="ECO:0000256" key="1">
    <source>
        <dbReference type="ARBA" id="ARBA00022801"/>
    </source>
</evidence>
<comment type="similarity">
    <text evidence="3">Belongs to the glycosyl hydrolase 26 family.</text>
</comment>
<name>A0ABP4LLT8_9ACTN</name>
<dbReference type="PROSITE" id="PS51764">
    <property type="entry name" value="GH26"/>
    <property type="match status" value="1"/>
</dbReference>
<organism evidence="6 7">
    <name type="scientific">Dactylosporangium maewongense</name>
    <dbReference type="NCBI Taxonomy" id="634393"/>
    <lineage>
        <taxon>Bacteria</taxon>
        <taxon>Bacillati</taxon>
        <taxon>Actinomycetota</taxon>
        <taxon>Actinomycetes</taxon>
        <taxon>Micromonosporales</taxon>
        <taxon>Micromonosporaceae</taxon>
        <taxon>Dactylosporangium</taxon>
    </lineage>
</organism>
<feature type="domain" description="GH26" evidence="5">
    <location>
        <begin position="45"/>
        <end position="352"/>
    </location>
</feature>
<accession>A0ABP4LLT8</accession>
<reference evidence="7" key="1">
    <citation type="journal article" date="2019" name="Int. J. Syst. Evol. Microbiol.">
        <title>The Global Catalogue of Microorganisms (GCM) 10K type strain sequencing project: providing services to taxonomists for standard genome sequencing and annotation.</title>
        <authorList>
            <consortium name="The Broad Institute Genomics Platform"/>
            <consortium name="The Broad Institute Genome Sequencing Center for Infectious Disease"/>
            <person name="Wu L."/>
            <person name="Ma J."/>
        </authorList>
    </citation>
    <scope>NUCLEOTIDE SEQUENCE [LARGE SCALE GENOMIC DNA]</scope>
    <source>
        <strain evidence="7">JCM 15933</strain>
    </source>
</reference>
<keyword evidence="1 3" id="KW-0378">Hydrolase</keyword>
<dbReference type="EMBL" id="BAAAQD010000010">
    <property type="protein sequence ID" value="GAA1526925.1"/>
    <property type="molecule type" value="Genomic_DNA"/>
</dbReference>
<keyword evidence="4" id="KW-0732">Signal</keyword>
<dbReference type="RefSeq" id="WP_344504480.1">
    <property type="nucleotide sequence ID" value="NZ_BAAAQD010000010.1"/>
</dbReference>
<protein>
    <recommendedName>
        <fullName evidence="5">GH26 domain-containing protein</fullName>
    </recommendedName>
</protein>
<evidence type="ECO:0000313" key="7">
    <source>
        <dbReference type="Proteomes" id="UP001501470"/>
    </source>
</evidence>
<feature type="chain" id="PRO_5045941978" description="GH26 domain-containing protein" evidence="4">
    <location>
        <begin position="43"/>
        <end position="365"/>
    </location>
</feature>
<dbReference type="InterPro" id="IPR022790">
    <property type="entry name" value="GH26_dom"/>
</dbReference>
<dbReference type="Gene3D" id="3.20.20.80">
    <property type="entry name" value="Glycosidases"/>
    <property type="match status" value="1"/>
</dbReference>
<dbReference type="InterPro" id="IPR017853">
    <property type="entry name" value="GH"/>
</dbReference>
<evidence type="ECO:0000313" key="6">
    <source>
        <dbReference type="EMBL" id="GAA1526925.1"/>
    </source>
</evidence>
<feature type="signal peptide" evidence="4">
    <location>
        <begin position="1"/>
        <end position="42"/>
    </location>
</feature>